<feature type="transmembrane region" description="Helical" evidence="2">
    <location>
        <begin position="146"/>
        <end position="165"/>
    </location>
</feature>
<name>A0A538U1Y2_UNCEI</name>
<feature type="transmembrane region" description="Helical" evidence="2">
    <location>
        <begin position="30"/>
        <end position="47"/>
    </location>
</feature>
<dbReference type="Gene3D" id="1.25.40.10">
    <property type="entry name" value="Tetratricopeptide repeat domain"/>
    <property type="match status" value="1"/>
</dbReference>
<dbReference type="AlphaFoldDB" id="A0A538U1Y2"/>
<evidence type="ECO:0000256" key="2">
    <source>
        <dbReference type="SAM" id="Phobius"/>
    </source>
</evidence>
<dbReference type="EMBL" id="VBPB01000280">
    <property type="protein sequence ID" value="TMQ69779.1"/>
    <property type="molecule type" value="Genomic_DNA"/>
</dbReference>
<evidence type="ECO:0000313" key="3">
    <source>
        <dbReference type="EMBL" id="TMQ69779.1"/>
    </source>
</evidence>
<feature type="transmembrane region" description="Helical" evidence="2">
    <location>
        <begin position="267"/>
        <end position="289"/>
    </location>
</feature>
<dbReference type="SMART" id="SM00028">
    <property type="entry name" value="TPR"/>
    <property type="match status" value="2"/>
</dbReference>
<feature type="transmembrane region" description="Helical" evidence="2">
    <location>
        <begin position="68"/>
        <end position="87"/>
    </location>
</feature>
<feature type="transmembrane region" description="Helical" evidence="2">
    <location>
        <begin position="234"/>
        <end position="255"/>
    </location>
</feature>
<dbReference type="Proteomes" id="UP000319771">
    <property type="component" value="Unassembled WGS sequence"/>
</dbReference>
<protein>
    <recommendedName>
        <fullName evidence="5">Tetratricopeptide repeat protein</fullName>
    </recommendedName>
</protein>
<feature type="transmembrane region" description="Helical" evidence="2">
    <location>
        <begin position="320"/>
        <end position="340"/>
    </location>
</feature>
<dbReference type="InterPro" id="IPR019734">
    <property type="entry name" value="TPR_rpt"/>
</dbReference>
<feature type="transmembrane region" description="Helical" evidence="2">
    <location>
        <begin position="349"/>
        <end position="367"/>
    </location>
</feature>
<dbReference type="PROSITE" id="PS50005">
    <property type="entry name" value="TPR"/>
    <property type="match status" value="1"/>
</dbReference>
<evidence type="ECO:0000256" key="1">
    <source>
        <dbReference type="PROSITE-ProRule" id="PRU00339"/>
    </source>
</evidence>
<comment type="caution">
    <text evidence="3">The sequence shown here is derived from an EMBL/GenBank/DDBJ whole genome shotgun (WGS) entry which is preliminary data.</text>
</comment>
<keyword evidence="2" id="KW-0812">Transmembrane</keyword>
<organism evidence="3 4">
    <name type="scientific">Eiseniibacteriota bacterium</name>
    <dbReference type="NCBI Taxonomy" id="2212470"/>
    <lineage>
        <taxon>Bacteria</taxon>
        <taxon>Candidatus Eiseniibacteriota</taxon>
    </lineage>
</organism>
<proteinExistence type="predicted"/>
<keyword evidence="1" id="KW-0802">TPR repeat</keyword>
<dbReference type="SUPFAM" id="SSF48452">
    <property type="entry name" value="TPR-like"/>
    <property type="match status" value="1"/>
</dbReference>
<keyword evidence="2" id="KW-1133">Transmembrane helix</keyword>
<dbReference type="InterPro" id="IPR011990">
    <property type="entry name" value="TPR-like_helical_dom_sf"/>
</dbReference>
<evidence type="ECO:0008006" key="5">
    <source>
        <dbReference type="Google" id="ProtNLM"/>
    </source>
</evidence>
<feature type="transmembrane region" description="Helical" evidence="2">
    <location>
        <begin position="171"/>
        <end position="188"/>
    </location>
</feature>
<feature type="repeat" description="TPR" evidence="1">
    <location>
        <begin position="452"/>
        <end position="485"/>
    </location>
</feature>
<accession>A0A538U1Y2</accession>
<sequence length="574" mass="61277">MALAVLALLRAAFAFVPAMWGWGFDLLRFVAPGPGWALWALAALALARPLARRALPAFEALGAALDRSAALAYTVWGAGAALLAWWLPDRLRFVGDFLLRFGTAEHALKPAALFPQALPLDVFLHYGLARWLDAAFAMDVNTSARLLGALEAALLAMIAVGFARAVALRGAAAVAATAVVLFGGYLGMFTGYGKAIGEVALLTAWMAVLGLRVLRGQGGLLAPGVCVAAGLTLHRSTLGLLPALALCWAFALRGAEARATWRRPTTWLAVALPLVALAVMSPHILATFATMDSVHFTPPEVARSGGILGAMFAGARPADLLDIVALLSPLALAAPFVALAGRGLPGREAALLGSLALPWLAMLLLIHPPQGMFRDWDDFAAAAMTLSLLTAWLFAAVVRGAPGWAWLSVPVTLGALAPSAQWLMHNADLERGLARVEAYLAEPPARQVEERAKTWDFLGIRYAQLDRWDRSAAAMRQAAELAPSPRVLLQWASAEQARGADAEAQAVYRRLVTVAPDEGRGWYGLAFVSWRLGDWRECRRAAYQVLRLRPGDPQALAIIAQADRRDSTRGGEAR</sequence>
<feature type="transmembrane region" description="Helical" evidence="2">
    <location>
        <begin position="379"/>
        <end position="398"/>
    </location>
</feature>
<evidence type="ECO:0000313" key="4">
    <source>
        <dbReference type="Proteomes" id="UP000319771"/>
    </source>
</evidence>
<gene>
    <name evidence="3" type="ORF">E6K81_14145</name>
</gene>
<keyword evidence="2" id="KW-0472">Membrane</keyword>
<reference evidence="3 4" key="1">
    <citation type="journal article" date="2019" name="Nat. Microbiol.">
        <title>Mediterranean grassland soil C-N compound turnover is dependent on rainfall and depth, and is mediated by genomically divergent microorganisms.</title>
        <authorList>
            <person name="Diamond S."/>
            <person name="Andeer P.F."/>
            <person name="Li Z."/>
            <person name="Crits-Christoph A."/>
            <person name="Burstein D."/>
            <person name="Anantharaman K."/>
            <person name="Lane K.R."/>
            <person name="Thomas B.C."/>
            <person name="Pan C."/>
            <person name="Northen T.R."/>
            <person name="Banfield J.F."/>
        </authorList>
    </citation>
    <scope>NUCLEOTIDE SEQUENCE [LARGE SCALE GENOMIC DNA]</scope>
    <source>
        <strain evidence="3">WS_11</strain>
    </source>
</reference>